<dbReference type="GO" id="GO:0005524">
    <property type="term" value="F:ATP binding"/>
    <property type="evidence" value="ECO:0007669"/>
    <property type="project" value="InterPro"/>
</dbReference>
<feature type="domain" description="SF4 helicase" evidence="1">
    <location>
        <begin position="73"/>
        <end position="323"/>
    </location>
</feature>
<name>A0A9P8I5T8_9PEZI</name>
<dbReference type="Proteomes" id="UP000750711">
    <property type="component" value="Unassembled WGS sequence"/>
</dbReference>
<dbReference type="InterPro" id="IPR027417">
    <property type="entry name" value="P-loop_NTPase"/>
</dbReference>
<dbReference type="SUPFAM" id="SSF52540">
    <property type="entry name" value="P-loop containing nucleoside triphosphate hydrolases"/>
    <property type="match status" value="1"/>
</dbReference>
<dbReference type="CDD" id="cd19483">
    <property type="entry name" value="RecA-like_Gp4D_helicase"/>
    <property type="match status" value="1"/>
</dbReference>
<dbReference type="PANTHER" id="PTHR12873">
    <property type="entry name" value="T7-LIKE MITOCHONDRIAL DNA HELICASE"/>
    <property type="match status" value="1"/>
</dbReference>
<reference evidence="2" key="1">
    <citation type="submission" date="2021-03" db="EMBL/GenBank/DDBJ databases">
        <title>Comparative genomics and phylogenomic investigation of the class Geoglossomycetes provide insights into ecological specialization and systematics.</title>
        <authorList>
            <person name="Melie T."/>
            <person name="Pirro S."/>
            <person name="Miller A.N."/>
            <person name="Quandt A."/>
        </authorList>
    </citation>
    <scope>NUCLEOTIDE SEQUENCE</scope>
    <source>
        <strain evidence="2">CAQ_001_2017</strain>
    </source>
</reference>
<proteinExistence type="predicted"/>
<dbReference type="GO" id="GO:0006260">
    <property type="term" value="P:DNA replication"/>
    <property type="evidence" value="ECO:0007669"/>
    <property type="project" value="InterPro"/>
</dbReference>
<dbReference type="PANTHER" id="PTHR12873:SF0">
    <property type="entry name" value="TWINKLE MTDNA HELICASE"/>
    <property type="match status" value="1"/>
</dbReference>
<gene>
    <name evidence="2" type="ORF">GP486_008713</name>
</gene>
<evidence type="ECO:0000313" key="3">
    <source>
        <dbReference type="Proteomes" id="UP000750711"/>
    </source>
</evidence>
<sequence length="323" mass="35380">MLDMDEPGRIAAKECAALMTPGKAYVADLPYKDANECHVNDRSDAIPTAIWGAKPYRPDGIVDGASITRESLKAAQAVGYTLPYPELNRRLGGLREREITVLTSGTGMGKSTLAREVGYHLHQVHGLTIGNIFLEESKEKTAQGYVAIDNNVPLGKLRADTSILTDEQWDDSLAKVVQQRMYFYDHFGSLDSANLVSKIRYMRIGLGCNFVILDHISIVTSGEVSSSEGERKDIDILMTNLRSLVEQTGVGIIAIVHLSQPKGTPHEEGGRVTMSQLRGSGSLKQIPDSIVAIEGDQQGDDSNLRLTRVLKRGHRAYASVYRV</sequence>
<dbReference type="Gene3D" id="3.40.1360.10">
    <property type="match status" value="1"/>
</dbReference>
<comment type="caution">
    <text evidence="2">The sequence shown here is derived from an EMBL/GenBank/DDBJ whole genome shotgun (WGS) entry which is preliminary data.</text>
</comment>
<dbReference type="InterPro" id="IPR007694">
    <property type="entry name" value="DNA_helicase_DnaB-like_C"/>
</dbReference>
<dbReference type="SUPFAM" id="SSF56731">
    <property type="entry name" value="DNA primase core"/>
    <property type="match status" value="1"/>
</dbReference>
<keyword evidence="3" id="KW-1185">Reference proteome</keyword>
<dbReference type="EMBL" id="JAGHQM010003797">
    <property type="protein sequence ID" value="KAH0541439.1"/>
    <property type="molecule type" value="Genomic_DNA"/>
</dbReference>
<dbReference type="Gene3D" id="3.40.50.300">
    <property type="entry name" value="P-loop containing nucleotide triphosphate hydrolases"/>
    <property type="match status" value="1"/>
</dbReference>
<accession>A0A9P8I5T8</accession>
<evidence type="ECO:0000259" key="1">
    <source>
        <dbReference type="PROSITE" id="PS51199"/>
    </source>
</evidence>
<protein>
    <recommendedName>
        <fullName evidence="1">SF4 helicase domain-containing protein</fullName>
    </recommendedName>
</protein>
<dbReference type="GO" id="GO:0043139">
    <property type="term" value="F:5'-3' DNA helicase activity"/>
    <property type="evidence" value="ECO:0007669"/>
    <property type="project" value="InterPro"/>
</dbReference>
<dbReference type="PROSITE" id="PS51199">
    <property type="entry name" value="SF4_HELICASE"/>
    <property type="match status" value="1"/>
</dbReference>
<dbReference type="AlphaFoldDB" id="A0A9P8I5T8"/>
<organism evidence="2 3">
    <name type="scientific">Trichoglossum hirsutum</name>
    <dbReference type="NCBI Taxonomy" id="265104"/>
    <lineage>
        <taxon>Eukaryota</taxon>
        <taxon>Fungi</taxon>
        <taxon>Dikarya</taxon>
        <taxon>Ascomycota</taxon>
        <taxon>Pezizomycotina</taxon>
        <taxon>Geoglossomycetes</taxon>
        <taxon>Geoglossales</taxon>
        <taxon>Geoglossaceae</taxon>
        <taxon>Trichoglossum</taxon>
    </lineage>
</organism>
<evidence type="ECO:0000313" key="2">
    <source>
        <dbReference type="EMBL" id="KAH0541439.1"/>
    </source>
</evidence>
<dbReference type="InterPro" id="IPR027032">
    <property type="entry name" value="Twinkle-like"/>
</dbReference>
<dbReference type="Pfam" id="PF03796">
    <property type="entry name" value="DnaB_C"/>
    <property type="match status" value="1"/>
</dbReference>
<dbReference type="GO" id="GO:0003697">
    <property type="term" value="F:single-stranded DNA binding"/>
    <property type="evidence" value="ECO:0007669"/>
    <property type="project" value="InterPro"/>
</dbReference>